<dbReference type="PATRIC" id="fig|740709.3.peg.1774"/>
<dbReference type="PANTHER" id="PTHR35848:SF9">
    <property type="entry name" value="SLL1358 PROTEIN"/>
    <property type="match status" value="1"/>
</dbReference>
<dbReference type="InterPro" id="IPR013096">
    <property type="entry name" value="Cupin_2"/>
</dbReference>
<evidence type="ECO:0000256" key="1">
    <source>
        <dbReference type="ARBA" id="ARBA00022723"/>
    </source>
</evidence>
<dbReference type="GO" id="GO:0046872">
    <property type="term" value="F:metal ion binding"/>
    <property type="evidence" value="ECO:0007669"/>
    <property type="project" value="UniProtKB-KW"/>
</dbReference>
<name>K2K8L6_9GAMM</name>
<reference evidence="3 4" key="1">
    <citation type="journal article" date="2012" name="J. Bacteriol.">
        <title>Genome Sequence of Idiomarina xiamenensis Type Strain 10-D-4.</title>
        <authorList>
            <person name="Lai Q."/>
            <person name="Wang L."/>
            <person name="Wang W."/>
            <person name="Shao Z."/>
        </authorList>
    </citation>
    <scope>NUCLEOTIDE SEQUENCE [LARGE SCALE GENOMIC DNA]</scope>
    <source>
        <strain evidence="3 4">10-D-4</strain>
    </source>
</reference>
<dbReference type="InterPro" id="IPR051610">
    <property type="entry name" value="GPI/OXD"/>
</dbReference>
<dbReference type="Pfam" id="PF07883">
    <property type="entry name" value="Cupin_2"/>
    <property type="match status" value="1"/>
</dbReference>
<feature type="domain" description="Cupin type-2" evidence="2">
    <location>
        <begin position="44"/>
        <end position="114"/>
    </location>
</feature>
<dbReference type="SUPFAM" id="SSF51182">
    <property type="entry name" value="RmlC-like cupins"/>
    <property type="match status" value="1"/>
</dbReference>
<dbReference type="CDD" id="cd02224">
    <property type="entry name" value="cupin_SPO2919-like"/>
    <property type="match status" value="1"/>
</dbReference>
<evidence type="ECO:0000259" key="2">
    <source>
        <dbReference type="Pfam" id="PF07883"/>
    </source>
</evidence>
<dbReference type="eggNOG" id="COG3837">
    <property type="taxonomic scope" value="Bacteria"/>
</dbReference>
<keyword evidence="1" id="KW-0479">Metal-binding</keyword>
<dbReference type="PANTHER" id="PTHR35848">
    <property type="entry name" value="OXALATE-BINDING PROTEIN"/>
    <property type="match status" value="1"/>
</dbReference>
<keyword evidence="4" id="KW-1185">Reference proteome</keyword>
<dbReference type="InterPro" id="IPR011051">
    <property type="entry name" value="RmlC_Cupin_sf"/>
</dbReference>
<gene>
    <name evidence="3" type="ORF">A10D4_08759</name>
</gene>
<dbReference type="RefSeq" id="WP_008489007.1">
    <property type="nucleotide sequence ID" value="NZ_AMRG01000010.1"/>
</dbReference>
<evidence type="ECO:0000313" key="3">
    <source>
        <dbReference type="EMBL" id="EKE82917.1"/>
    </source>
</evidence>
<accession>K2K8L6</accession>
<sequence>MYLSAEAIAAMPAEQKTHFLNPLAVRLNKSLGDAGGLKNIGVHIIEVAPGHFSTEFHRHHFEEECIYVLAGSARLRQGNNIHQVGVGDFISCPIDGSAHDLFNNGSETLRCLVIGQRLAQDVSDYPEKGKRLYRNLIGAHKQWDLVAIDDIESIAR</sequence>
<evidence type="ECO:0000313" key="4">
    <source>
        <dbReference type="Proteomes" id="UP000014115"/>
    </source>
</evidence>
<dbReference type="EMBL" id="AMRG01000010">
    <property type="protein sequence ID" value="EKE82917.1"/>
    <property type="molecule type" value="Genomic_DNA"/>
</dbReference>
<dbReference type="Proteomes" id="UP000014115">
    <property type="component" value="Unassembled WGS sequence"/>
</dbReference>
<organism evidence="3 4">
    <name type="scientific">Idiomarina xiamenensis 10-D-4</name>
    <dbReference type="NCBI Taxonomy" id="740709"/>
    <lineage>
        <taxon>Bacteria</taxon>
        <taxon>Pseudomonadati</taxon>
        <taxon>Pseudomonadota</taxon>
        <taxon>Gammaproteobacteria</taxon>
        <taxon>Alteromonadales</taxon>
        <taxon>Idiomarinaceae</taxon>
        <taxon>Idiomarina</taxon>
    </lineage>
</organism>
<protein>
    <recommendedName>
        <fullName evidence="2">Cupin type-2 domain-containing protein</fullName>
    </recommendedName>
</protein>
<dbReference type="OrthoDB" id="116921at2"/>
<dbReference type="STRING" id="740709.A10D4_08759"/>
<dbReference type="AlphaFoldDB" id="K2K8L6"/>
<dbReference type="InterPro" id="IPR014710">
    <property type="entry name" value="RmlC-like_jellyroll"/>
</dbReference>
<proteinExistence type="predicted"/>
<dbReference type="Gene3D" id="2.60.120.10">
    <property type="entry name" value="Jelly Rolls"/>
    <property type="match status" value="1"/>
</dbReference>
<comment type="caution">
    <text evidence="3">The sequence shown here is derived from an EMBL/GenBank/DDBJ whole genome shotgun (WGS) entry which is preliminary data.</text>
</comment>